<keyword evidence="1" id="KW-0677">Repeat</keyword>
<keyword evidence="5" id="KW-1185">Reference proteome</keyword>
<dbReference type="PATRIC" id="fig|52689.4.peg.1082"/>
<dbReference type="AlphaFoldDB" id="A0A0L6U0G2"/>
<name>A0A0L6U0G2_9FIRM</name>
<dbReference type="PANTHER" id="PTHR30185:SF16">
    <property type="entry name" value="PROTEIN GLCT"/>
    <property type="match status" value="1"/>
</dbReference>
<accession>A0A0L6U0G2</accession>
<dbReference type="STRING" id="52689.AKG39_09375"/>
<evidence type="ECO:0000259" key="3">
    <source>
        <dbReference type="PROSITE" id="PS51372"/>
    </source>
</evidence>
<dbReference type="Pfam" id="PF00874">
    <property type="entry name" value="PRD"/>
    <property type="match status" value="1"/>
</dbReference>
<dbReference type="PROSITE" id="PS51372">
    <property type="entry name" value="PRD_2"/>
    <property type="match status" value="1"/>
</dbReference>
<evidence type="ECO:0000256" key="2">
    <source>
        <dbReference type="SAM" id="Phobius"/>
    </source>
</evidence>
<keyword evidence="2" id="KW-0812">Transmembrane</keyword>
<protein>
    <recommendedName>
        <fullName evidence="3">PRD domain-containing protein</fullName>
    </recommendedName>
</protein>
<proteinExistence type="predicted"/>
<gene>
    <name evidence="4" type="ORF">AKG39_09375</name>
</gene>
<sequence>MIHCVLAGLSYMFMHILNVGVGMTFSGGLIDLTLFGILQGNAKTNWIYIVAVGNAIKQIEADCAITIAPGSFAYSRLMYHIRYMIDRIIKNEKLNSDMIDYTKTHCAYAFRIATSVCEKLDEELGKAFSEREVSYLALHIERMRMMEEPAAE</sequence>
<keyword evidence="2" id="KW-1133">Transmembrane helix</keyword>
<dbReference type="InterPro" id="IPR011608">
    <property type="entry name" value="PRD"/>
</dbReference>
<dbReference type="EMBL" id="LGYO01000022">
    <property type="protein sequence ID" value="KNZ41827.1"/>
    <property type="molecule type" value="Genomic_DNA"/>
</dbReference>
<reference evidence="5" key="1">
    <citation type="submission" date="2015-07" db="EMBL/GenBank/DDBJ databases">
        <title>Draft genome sequence of Acetobacterium bakii DSM 8293, a potential psychrophilic chemical producer through syngas fermentation.</title>
        <authorList>
            <person name="Song Y."/>
            <person name="Hwang S."/>
            <person name="Cho B.-K."/>
        </authorList>
    </citation>
    <scope>NUCLEOTIDE SEQUENCE [LARGE SCALE GENOMIC DNA]</scope>
    <source>
        <strain evidence="5">DSM 8239</strain>
    </source>
</reference>
<organism evidence="4 5">
    <name type="scientific">Acetobacterium bakii</name>
    <dbReference type="NCBI Taxonomy" id="52689"/>
    <lineage>
        <taxon>Bacteria</taxon>
        <taxon>Bacillati</taxon>
        <taxon>Bacillota</taxon>
        <taxon>Clostridia</taxon>
        <taxon>Eubacteriales</taxon>
        <taxon>Eubacteriaceae</taxon>
        <taxon>Acetobacterium</taxon>
    </lineage>
</organism>
<dbReference type="Proteomes" id="UP000036873">
    <property type="component" value="Unassembled WGS sequence"/>
</dbReference>
<feature type="transmembrane region" description="Helical" evidence="2">
    <location>
        <begin position="12"/>
        <end position="38"/>
    </location>
</feature>
<comment type="caution">
    <text evidence="4">The sequence shown here is derived from an EMBL/GenBank/DDBJ whole genome shotgun (WGS) entry which is preliminary data.</text>
</comment>
<dbReference type="PANTHER" id="PTHR30185">
    <property type="entry name" value="CRYPTIC BETA-GLUCOSIDE BGL OPERON ANTITERMINATOR"/>
    <property type="match status" value="1"/>
</dbReference>
<evidence type="ECO:0000313" key="5">
    <source>
        <dbReference type="Proteomes" id="UP000036873"/>
    </source>
</evidence>
<dbReference type="InterPro" id="IPR050661">
    <property type="entry name" value="BglG_antiterminators"/>
</dbReference>
<dbReference type="SUPFAM" id="SSF63520">
    <property type="entry name" value="PTS-regulatory domain, PRD"/>
    <property type="match status" value="1"/>
</dbReference>
<dbReference type="GO" id="GO:0006355">
    <property type="term" value="P:regulation of DNA-templated transcription"/>
    <property type="evidence" value="ECO:0007669"/>
    <property type="project" value="InterPro"/>
</dbReference>
<keyword evidence="2" id="KW-0472">Membrane</keyword>
<feature type="domain" description="PRD" evidence="3">
    <location>
        <begin position="43"/>
        <end position="150"/>
    </location>
</feature>
<evidence type="ECO:0000256" key="1">
    <source>
        <dbReference type="ARBA" id="ARBA00022737"/>
    </source>
</evidence>
<dbReference type="InterPro" id="IPR036634">
    <property type="entry name" value="PRD_sf"/>
</dbReference>
<dbReference type="Gene3D" id="1.10.1790.10">
    <property type="entry name" value="PRD domain"/>
    <property type="match status" value="1"/>
</dbReference>
<evidence type="ECO:0000313" key="4">
    <source>
        <dbReference type="EMBL" id="KNZ41827.1"/>
    </source>
</evidence>